<name>A0A7W2TTW4_9GAMM</name>
<dbReference type="Pfam" id="PF11026">
    <property type="entry name" value="DUF2721"/>
    <property type="match status" value="1"/>
</dbReference>
<keyword evidence="1" id="KW-0472">Membrane</keyword>
<feature type="transmembrane region" description="Helical" evidence="1">
    <location>
        <begin position="76"/>
        <end position="100"/>
    </location>
</feature>
<dbReference type="RefSeq" id="WP_182168709.1">
    <property type="nucleotide sequence ID" value="NZ_JACFXU010000013.1"/>
</dbReference>
<evidence type="ECO:0000256" key="1">
    <source>
        <dbReference type="SAM" id="Phobius"/>
    </source>
</evidence>
<keyword evidence="1" id="KW-0812">Transmembrane</keyword>
<proteinExistence type="predicted"/>
<reference evidence="2 3" key="1">
    <citation type="submission" date="2020-07" db="EMBL/GenBank/DDBJ databases">
        <title>Halieaceae bacterium, F7430, whole genome shotgun sequencing project.</title>
        <authorList>
            <person name="Jiang S."/>
            <person name="Liu Z.W."/>
            <person name="Du Z.J."/>
        </authorList>
    </citation>
    <scope>NUCLEOTIDE SEQUENCE [LARGE SCALE GENOMIC DNA]</scope>
    <source>
        <strain evidence="2 3">F7430</strain>
    </source>
</reference>
<keyword evidence="1" id="KW-1133">Transmembrane helix</keyword>
<evidence type="ECO:0000313" key="2">
    <source>
        <dbReference type="EMBL" id="MBA6411857.1"/>
    </source>
</evidence>
<dbReference type="EMBL" id="JACFXU010000013">
    <property type="protein sequence ID" value="MBA6411857.1"/>
    <property type="molecule type" value="Genomic_DNA"/>
</dbReference>
<accession>A0A7W2TTW4</accession>
<gene>
    <name evidence="2" type="ORF">H2508_01880</name>
</gene>
<organism evidence="2 3">
    <name type="scientific">Sediminihaliea albiluteola</name>
    <dbReference type="NCBI Taxonomy" id="2758564"/>
    <lineage>
        <taxon>Bacteria</taxon>
        <taxon>Pseudomonadati</taxon>
        <taxon>Pseudomonadota</taxon>
        <taxon>Gammaproteobacteria</taxon>
        <taxon>Cellvibrionales</taxon>
        <taxon>Halieaceae</taxon>
        <taxon>Sediminihaliea</taxon>
    </lineage>
</organism>
<dbReference type="AlphaFoldDB" id="A0A7W2TTW4"/>
<evidence type="ECO:0000313" key="3">
    <source>
        <dbReference type="Proteomes" id="UP000539350"/>
    </source>
</evidence>
<protein>
    <submittedName>
        <fullName evidence="2">DUF2721 domain-containing protein</fullName>
    </submittedName>
</protein>
<keyword evidence="3" id="KW-1185">Reference proteome</keyword>
<dbReference type="Proteomes" id="UP000539350">
    <property type="component" value="Unassembled WGS sequence"/>
</dbReference>
<feature type="transmembrane region" description="Helical" evidence="1">
    <location>
        <begin position="112"/>
        <end position="131"/>
    </location>
</feature>
<comment type="caution">
    <text evidence="2">The sequence shown here is derived from an EMBL/GenBank/DDBJ whole genome shotgun (WGS) entry which is preliminary data.</text>
</comment>
<feature type="transmembrane region" description="Helical" evidence="1">
    <location>
        <begin position="12"/>
        <end position="32"/>
    </location>
</feature>
<dbReference type="InterPro" id="IPR021279">
    <property type="entry name" value="DUF2721"/>
</dbReference>
<sequence>MNSSIEALAGVIQMAVAPVFLLTGIAGFLNVMSGRLSRIIDRARIVERRMSAGIADEPRLSMTRIELRTLWRRVKLINWAIGMCTASGLMVCTVVVSLFVGDFWDLRLAEPIIVLFMLALVLLIFALLLFIKEVHLATRLLHVGREFTD</sequence>